<protein>
    <submittedName>
        <fullName evidence="2">Uncharacterized protein</fullName>
    </submittedName>
</protein>
<keyword evidence="3" id="KW-1185">Reference proteome</keyword>
<gene>
    <name evidence="2" type="ORF">L249_6733</name>
</gene>
<evidence type="ECO:0000313" key="2">
    <source>
        <dbReference type="EMBL" id="RCI15339.1"/>
    </source>
</evidence>
<accession>A0A367LLQ4</accession>
<dbReference type="Proteomes" id="UP000253664">
    <property type="component" value="Unassembled WGS sequence"/>
</dbReference>
<dbReference type="OrthoDB" id="3439512at2759"/>
<evidence type="ECO:0000313" key="3">
    <source>
        <dbReference type="Proteomes" id="UP000253664"/>
    </source>
</evidence>
<organism evidence="2 3">
    <name type="scientific">Ophiocordyceps polyrhachis-furcata BCC 54312</name>
    <dbReference type="NCBI Taxonomy" id="1330021"/>
    <lineage>
        <taxon>Eukaryota</taxon>
        <taxon>Fungi</taxon>
        <taxon>Dikarya</taxon>
        <taxon>Ascomycota</taxon>
        <taxon>Pezizomycotina</taxon>
        <taxon>Sordariomycetes</taxon>
        <taxon>Hypocreomycetidae</taxon>
        <taxon>Hypocreales</taxon>
        <taxon>Ophiocordycipitaceae</taxon>
        <taxon>Ophiocordyceps</taxon>
    </lineage>
</organism>
<dbReference type="AlphaFoldDB" id="A0A367LLQ4"/>
<evidence type="ECO:0000256" key="1">
    <source>
        <dbReference type="SAM" id="MobiDB-lite"/>
    </source>
</evidence>
<dbReference type="EMBL" id="LKCN02000003">
    <property type="protein sequence ID" value="RCI15339.1"/>
    <property type="molecule type" value="Genomic_DNA"/>
</dbReference>
<dbReference type="STRING" id="1330021.A0A367LLQ4"/>
<comment type="caution">
    <text evidence="2">The sequence shown here is derived from an EMBL/GenBank/DDBJ whole genome shotgun (WGS) entry which is preliminary data.</text>
</comment>
<name>A0A367LLQ4_9HYPO</name>
<reference evidence="2 3" key="1">
    <citation type="journal article" date="2015" name="BMC Genomics">
        <title>Insights from the genome of Ophiocordyceps polyrhachis-furcata to pathogenicity and host specificity in insect fungi.</title>
        <authorList>
            <person name="Wichadakul D."/>
            <person name="Kobmoo N."/>
            <person name="Ingsriswang S."/>
            <person name="Tangphatsornruang S."/>
            <person name="Chantasingh D."/>
            <person name="Luangsa-ard J.J."/>
            <person name="Eurwilaichitr L."/>
        </authorList>
    </citation>
    <scope>NUCLEOTIDE SEQUENCE [LARGE SCALE GENOMIC DNA]</scope>
    <source>
        <strain evidence="2 3">BCC 54312</strain>
    </source>
</reference>
<feature type="region of interest" description="Disordered" evidence="1">
    <location>
        <begin position="358"/>
        <end position="391"/>
    </location>
</feature>
<proteinExistence type="predicted"/>
<sequence>MDPLHCEYYVACNPPLTPKGVASVVATMTEIFLNEQYFEILYEPDIPWFKLYSSPTGRKIVTDTLRSLLLSIVEEDADLVDLDQQQHHIPVDVKIMTEDSRVMPWSVYEAGHHDHYSHPDFLFPQFIRRYPLKRLWRGLETAGTDGWNIKIFLERLNLRWSYLGDPDSECLPLKRMLRCEFTWNVRGTLLYIGSNELSPEAFEEAIQKLDNLRDLASFDWRSEHLIVTEGPRTFRYCYKYLTHVGQYRSTYLLEMAPEGQDPLCRAVTIRGEFQDEDGQWNRIGPSTSLKKSGMKPGSMKVFGPFKDYEYHRKEPSAVLDLFQSIVDANNVPQEEPQATCLAVEMLDLSGVESWRDAVQQAQSGEMEELSRQRSRQRSQPQSLIDLDPIAAPISDPERHSDLLRDVFCCPLVASGVEEETRRQADNFLDSDDLICLNPTPQAAKPTGGPKLKPDLPSSLLDDDAPPLPVGISIGEQGRPASPTQAAPVHVNGVSARRTQKSHLLKMTEARVKELAEVLPLAPGLVSIDLRFGRFYRKNLGANQINTGDGRGHGPYWDDASSMIKILGLVEERDVGFSTALSASGPDLDEFVQMHPPSESPWQLCETEAWYEIVCTLSDVEEAQMVVEIDAKTFESRCRGLQRELGCVYLHCVHRQWDMQVCISRRPWLQDSPAHMAVAEALVASLATSVDDEPFCTDGEADLAAYSNTRDGRLYVETTEDARLKATVDSVSVRHVARYRQSKNSNSLLTVAMVRKLDKGERHENRRKWHTSPPRSPIQGSPIVWYEASVSSLRGRDMFAENMGMTLGSKASYTCDELEADGVFEDVCRPGFSIITQMDEIGLLNDNGLRMEMVDPRRTMIAQDKTVKPEVYW</sequence>